<protein>
    <submittedName>
        <fullName evidence="1">Uncharacterized protein</fullName>
    </submittedName>
</protein>
<evidence type="ECO:0000313" key="2">
    <source>
        <dbReference type="Proteomes" id="UP001162992"/>
    </source>
</evidence>
<comment type="caution">
    <text evidence="1">The sequence shown here is derived from an EMBL/GenBank/DDBJ whole genome shotgun (WGS) entry which is preliminary data.</text>
</comment>
<proteinExistence type="predicted"/>
<keyword evidence="2" id="KW-1185">Reference proteome</keyword>
<evidence type="ECO:0000313" key="1">
    <source>
        <dbReference type="EMBL" id="KAJ7540746.1"/>
    </source>
</evidence>
<gene>
    <name evidence="1" type="ORF">O6H91_10G029000</name>
</gene>
<reference evidence="2" key="1">
    <citation type="journal article" date="2024" name="Proc. Natl. Acad. Sci. U.S.A.">
        <title>Extraordinary preservation of gene collinearity over three hundred million years revealed in homosporous lycophytes.</title>
        <authorList>
            <person name="Li C."/>
            <person name="Wickell D."/>
            <person name="Kuo L.Y."/>
            <person name="Chen X."/>
            <person name="Nie B."/>
            <person name="Liao X."/>
            <person name="Peng D."/>
            <person name="Ji J."/>
            <person name="Jenkins J."/>
            <person name="Williams M."/>
            <person name="Shu S."/>
            <person name="Plott C."/>
            <person name="Barry K."/>
            <person name="Rajasekar S."/>
            <person name="Grimwood J."/>
            <person name="Han X."/>
            <person name="Sun S."/>
            <person name="Hou Z."/>
            <person name="He W."/>
            <person name="Dai G."/>
            <person name="Sun C."/>
            <person name="Schmutz J."/>
            <person name="Leebens-Mack J.H."/>
            <person name="Li F.W."/>
            <person name="Wang L."/>
        </authorList>
    </citation>
    <scope>NUCLEOTIDE SEQUENCE [LARGE SCALE GENOMIC DNA]</scope>
    <source>
        <strain evidence="2">cv. PW_Plant_1</strain>
    </source>
</reference>
<name>A0ACC2CFC0_DIPCM</name>
<accession>A0ACC2CFC0</accession>
<sequence length="191" mass="21657">MPADDESVLNPEKYDGMASKVAAHSTLNPNAPFFFPAAFPEIEDFSAEWWNLVHSSPAFRDYWIRERMHYVDGAELTAEDVDHLEAMVDFIDQEEPDVTVDESLEDFIFQEIAAHGDTGSNFIAGSNSAAEQEKQQEEELVKSIKRLDLKAHIPQALQKEQTVYHDKLPLSPSKLPGFSKKSAMHRIQQPR</sequence>
<organism evidence="1 2">
    <name type="scientific">Diphasiastrum complanatum</name>
    <name type="common">Issler's clubmoss</name>
    <name type="synonym">Lycopodium complanatum</name>
    <dbReference type="NCBI Taxonomy" id="34168"/>
    <lineage>
        <taxon>Eukaryota</taxon>
        <taxon>Viridiplantae</taxon>
        <taxon>Streptophyta</taxon>
        <taxon>Embryophyta</taxon>
        <taxon>Tracheophyta</taxon>
        <taxon>Lycopodiopsida</taxon>
        <taxon>Lycopodiales</taxon>
        <taxon>Lycopodiaceae</taxon>
        <taxon>Lycopodioideae</taxon>
        <taxon>Diphasiastrum</taxon>
    </lineage>
</organism>
<dbReference type="Proteomes" id="UP001162992">
    <property type="component" value="Chromosome 10"/>
</dbReference>
<dbReference type="EMBL" id="CM055101">
    <property type="protein sequence ID" value="KAJ7540746.1"/>
    <property type="molecule type" value="Genomic_DNA"/>
</dbReference>